<evidence type="ECO:0000313" key="1">
    <source>
        <dbReference type="EMBL" id="JAD85607.1"/>
    </source>
</evidence>
<name>A0A0A9DPE5_ARUDO</name>
<organism evidence="1">
    <name type="scientific">Arundo donax</name>
    <name type="common">Giant reed</name>
    <name type="synonym">Donax arundinaceus</name>
    <dbReference type="NCBI Taxonomy" id="35708"/>
    <lineage>
        <taxon>Eukaryota</taxon>
        <taxon>Viridiplantae</taxon>
        <taxon>Streptophyta</taxon>
        <taxon>Embryophyta</taxon>
        <taxon>Tracheophyta</taxon>
        <taxon>Spermatophyta</taxon>
        <taxon>Magnoliopsida</taxon>
        <taxon>Liliopsida</taxon>
        <taxon>Poales</taxon>
        <taxon>Poaceae</taxon>
        <taxon>PACMAD clade</taxon>
        <taxon>Arundinoideae</taxon>
        <taxon>Arundineae</taxon>
        <taxon>Arundo</taxon>
    </lineage>
</organism>
<sequence length="53" mass="5861">MLLNQIKALLQLVPQGASLAHHLSNYHRLAVVLCIATRIVLLLPPKGCYDDLL</sequence>
<proteinExistence type="predicted"/>
<reference evidence="1" key="1">
    <citation type="submission" date="2014-09" db="EMBL/GenBank/DDBJ databases">
        <authorList>
            <person name="Magalhaes I.L.F."/>
            <person name="Oliveira U."/>
            <person name="Santos F.R."/>
            <person name="Vidigal T.H.D.A."/>
            <person name="Brescovit A.D."/>
            <person name="Santos A.J."/>
        </authorList>
    </citation>
    <scope>NUCLEOTIDE SEQUENCE</scope>
    <source>
        <tissue evidence="1">Shoot tissue taken approximately 20 cm above the soil surface</tissue>
    </source>
</reference>
<reference evidence="1" key="2">
    <citation type="journal article" date="2015" name="Data Brief">
        <title>Shoot transcriptome of the giant reed, Arundo donax.</title>
        <authorList>
            <person name="Barrero R.A."/>
            <person name="Guerrero F.D."/>
            <person name="Moolhuijzen P."/>
            <person name="Goolsby J.A."/>
            <person name="Tidwell J."/>
            <person name="Bellgard S.E."/>
            <person name="Bellgard M.I."/>
        </authorList>
    </citation>
    <scope>NUCLEOTIDE SEQUENCE</scope>
    <source>
        <tissue evidence="1">Shoot tissue taken approximately 20 cm above the soil surface</tissue>
    </source>
</reference>
<dbReference type="AlphaFoldDB" id="A0A0A9DPE5"/>
<dbReference type="EMBL" id="GBRH01212288">
    <property type="protein sequence ID" value="JAD85607.1"/>
    <property type="molecule type" value="Transcribed_RNA"/>
</dbReference>
<accession>A0A0A9DPE5</accession>
<protein>
    <submittedName>
        <fullName evidence="1">Uncharacterized protein</fullName>
    </submittedName>
</protein>